<organism evidence="2 3">
    <name type="scientific">Actinoplanes digitatis</name>
    <dbReference type="NCBI Taxonomy" id="1868"/>
    <lineage>
        <taxon>Bacteria</taxon>
        <taxon>Bacillati</taxon>
        <taxon>Actinomycetota</taxon>
        <taxon>Actinomycetes</taxon>
        <taxon>Micromonosporales</taxon>
        <taxon>Micromonosporaceae</taxon>
        <taxon>Actinoplanes</taxon>
    </lineage>
</organism>
<feature type="region of interest" description="Disordered" evidence="1">
    <location>
        <begin position="95"/>
        <end position="134"/>
    </location>
</feature>
<accession>A0A7W7HTJ2</accession>
<gene>
    <name evidence="2" type="ORF">BJ971_001036</name>
</gene>
<dbReference type="EMBL" id="JACHNH010000001">
    <property type="protein sequence ID" value="MBB4760480.1"/>
    <property type="molecule type" value="Genomic_DNA"/>
</dbReference>
<proteinExistence type="predicted"/>
<evidence type="ECO:0000256" key="1">
    <source>
        <dbReference type="SAM" id="MobiDB-lite"/>
    </source>
</evidence>
<evidence type="ECO:0000313" key="3">
    <source>
        <dbReference type="Proteomes" id="UP000578112"/>
    </source>
</evidence>
<sequence length="608" mass="68094">MRRAATRGWGRTVCRTPASSRMGFGRLSRAAVERAVAVLLIAPGVVAGEVRRGLVLGGGEPRAVVRGGGRGVGRRHCVPRWTTCRGEFGCLTSDGSRHARRASDRSRHARRASDRSRHARRANRRTRHARRAGRRRWLVGRCRPGCRHGQRRRRGPDGRAAWRYGSAVGRSDRRVGDWRVSDRRVSDRRLPNRRVIDRRVIDRRVIDRRGRVFLARPPNIHRHSQIGSDVCRIVGHRCGSSVLALFRWIPGGRRVHMALPWTGQGLAVRRDRMLTRDFVAGVRWRNGALGRTAGRDLRDDLSRRVGALVEGATIAPSWVEVVCHHAADYQSEAIGDALRDPPATMDPQPGRGPRVRCRTGVTRVDRAEHQRIWPRQRPCTDDAKRGTLPGRTASRSRDAITTPTGKANPTSQRTLIARPKYQPQRDGWTVRTASMFVSIGRTKARFLAALERGRSGPGTFTTHMAELGDRSPPQIPPTIRTSSGTHTGRMPPRAPPTRRTTFARTAPHRTAPHRTAPHRTAPHRTAPHRTAPHRTAPHRTAPHRTAPKESRPAAPSRRITLRRTQPKNQAMCDDHQHRRGQRPVSGRLHDVAGFDRPYSLKACGAKPT</sequence>
<evidence type="ECO:0000313" key="2">
    <source>
        <dbReference type="EMBL" id="MBB4760480.1"/>
    </source>
</evidence>
<feature type="compositionally biased region" description="Basic residues" evidence="1">
    <location>
        <begin position="117"/>
        <end position="134"/>
    </location>
</feature>
<feature type="compositionally biased region" description="Low complexity" evidence="1">
    <location>
        <begin position="487"/>
        <end position="505"/>
    </location>
</feature>
<dbReference type="Proteomes" id="UP000578112">
    <property type="component" value="Unassembled WGS sequence"/>
</dbReference>
<feature type="region of interest" description="Disordered" evidence="1">
    <location>
        <begin position="378"/>
        <end position="410"/>
    </location>
</feature>
<feature type="compositionally biased region" description="Basic and acidic residues" evidence="1">
    <location>
        <begin position="95"/>
        <end position="116"/>
    </location>
</feature>
<feature type="compositionally biased region" description="Polar residues" evidence="1">
    <location>
        <begin position="399"/>
        <end position="410"/>
    </location>
</feature>
<name>A0A7W7HTJ2_9ACTN</name>
<feature type="compositionally biased region" description="Basic residues" evidence="1">
    <location>
        <begin position="506"/>
        <end position="542"/>
    </location>
</feature>
<reference evidence="2 3" key="1">
    <citation type="submission" date="2020-08" db="EMBL/GenBank/DDBJ databases">
        <title>Sequencing the genomes of 1000 actinobacteria strains.</title>
        <authorList>
            <person name="Klenk H.-P."/>
        </authorList>
    </citation>
    <scope>NUCLEOTIDE SEQUENCE [LARGE SCALE GENOMIC DNA]</scope>
    <source>
        <strain evidence="2 3">DSM 43149</strain>
    </source>
</reference>
<comment type="caution">
    <text evidence="2">The sequence shown here is derived from an EMBL/GenBank/DDBJ whole genome shotgun (WGS) entry which is preliminary data.</text>
</comment>
<keyword evidence="3" id="KW-1185">Reference proteome</keyword>
<dbReference type="AlphaFoldDB" id="A0A7W7HTJ2"/>
<protein>
    <submittedName>
        <fullName evidence="2">Uncharacterized protein</fullName>
    </submittedName>
</protein>
<feature type="region of interest" description="Disordered" evidence="1">
    <location>
        <begin position="465"/>
        <end position="592"/>
    </location>
</feature>